<sequence length="150" mass="17258">LTIRPSRRRFAARLNSGVRRLMMVRQTFNMERHSADLDRTIAQSFSASFMSNSKWRRLFMALSAPHLAVHQVLWKFVGREPVVLGATPDAECLGELFVERTSFATFPYKEIEWVEVPPAHDLDAVEQALTAVGQFEIRRLETGLRVYGHR</sequence>
<organism evidence="1 2">
    <name type="scientific">Lysobacter korlensis</name>
    <dbReference type="NCBI Taxonomy" id="553636"/>
    <lineage>
        <taxon>Bacteria</taxon>
        <taxon>Pseudomonadati</taxon>
        <taxon>Pseudomonadota</taxon>
        <taxon>Gammaproteobacteria</taxon>
        <taxon>Lysobacterales</taxon>
        <taxon>Lysobacteraceae</taxon>
        <taxon>Lysobacter</taxon>
    </lineage>
</organism>
<reference evidence="1 2" key="1">
    <citation type="submission" date="2024-09" db="EMBL/GenBank/DDBJ databases">
        <authorList>
            <person name="Sun Q."/>
            <person name="Mori K."/>
        </authorList>
    </citation>
    <scope>NUCLEOTIDE SEQUENCE [LARGE SCALE GENOMIC DNA]</scope>
    <source>
        <strain evidence="1 2">KCTC 23076</strain>
    </source>
</reference>
<comment type="caution">
    <text evidence="1">The sequence shown here is derived from an EMBL/GenBank/DDBJ whole genome shotgun (WGS) entry which is preliminary data.</text>
</comment>
<dbReference type="RefSeq" id="WP_386677494.1">
    <property type="nucleotide sequence ID" value="NZ_JBHLTG010000064.1"/>
</dbReference>
<protein>
    <submittedName>
        <fullName evidence="1">Uncharacterized protein</fullName>
    </submittedName>
</protein>
<dbReference type="Proteomes" id="UP001589896">
    <property type="component" value="Unassembled WGS sequence"/>
</dbReference>
<name>A0ABV6S4A6_9GAMM</name>
<evidence type="ECO:0000313" key="2">
    <source>
        <dbReference type="Proteomes" id="UP001589896"/>
    </source>
</evidence>
<keyword evidence="2" id="KW-1185">Reference proteome</keyword>
<evidence type="ECO:0000313" key="1">
    <source>
        <dbReference type="EMBL" id="MFC0682963.1"/>
    </source>
</evidence>
<feature type="non-terminal residue" evidence="1">
    <location>
        <position position="1"/>
    </location>
</feature>
<proteinExistence type="predicted"/>
<dbReference type="EMBL" id="JBHLTG010000064">
    <property type="protein sequence ID" value="MFC0682963.1"/>
    <property type="molecule type" value="Genomic_DNA"/>
</dbReference>
<gene>
    <name evidence="1" type="ORF">ACFFGH_34475</name>
</gene>
<accession>A0ABV6S4A6</accession>